<evidence type="ECO:0000313" key="2">
    <source>
        <dbReference type="EMBL" id="RDR24319.1"/>
    </source>
</evidence>
<reference evidence="2 3" key="1">
    <citation type="submission" date="2018-06" db="EMBL/GenBank/DDBJ databases">
        <title>Recombination Drives Gene Content and Phenotype Evolution in Wild Type E. coli Strains.</title>
        <authorList>
            <person name="Field C.M."/>
            <person name="Silander O.K."/>
            <person name="Van Nimwegen E."/>
        </authorList>
    </citation>
    <scope>NUCLEOTIDE SEQUENCE [LARGE SCALE GENOMIC DNA]</scope>
    <source>
        <strain evidence="2 3">SC344</strain>
    </source>
</reference>
<evidence type="ECO:0000256" key="1">
    <source>
        <dbReference type="SAM" id="SignalP"/>
    </source>
</evidence>
<feature type="chain" id="PRO_5016819702" evidence="1">
    <location>
        <begin position="24"/>
        <end position="204"/>
    </location>
</feature>
<protein>
    <submittedName>
        <fullName evidence="2">Uncharacterized protein</fullName>
    </submittedName>
</protein>
<name>A0A370V4L4_9ESCH</name>
<dbReference type="EMBL" id="QONO01000168">
    <property type="protein sequence ID" value="RDR24319.1"/>
    <property type="molecule type" value="Genomic_DNA"/>
</dbReference>
<organism evidence="2 3">
    <name type="scientific">Escherichia marmotae</name>
    <dbReference type="NCBI Taxonomy" id="1499973"/>
    <lineage>
        <taxon>Bacteria</taxon>
        <taxon>Pseudomonadati</taxon>
        <taxon>Pseudomonadota</taxon>
        <taxon>Gammaproteobacteria</taxon>
        <taxon>Enterobacterales</taxon>
        <taxon>Enterobacteriaceae</taxon>
        <taxon>Escherichia</taxon>
    </lineage>
</organism>
<keyword evidence="1" id="KW-0732">Signal</keyword>
<dbReference type="Proteomes" id="UP000254454">
    <property type="component" value="Unassembled WGS sequence"/>
</dbReference>
<sequence>MKKSTLILGLTLIVSSQIPSAMAKNESKLWVVVDRTERHTCPSSKCGVAGKLFFREGVDFLEKKGEWVRITEPYSASCVGGESEYIKEGNKSCTRKNGIVNGKFSEWVKLSDLSSERPSDPAENASRNDTLIKGSDDYRIYKKEFSSAARKLISEGVCTESDFKEVGGWMASSNKGENIYFTYCGGMTLSNRIYLDVKSGKTFR</sequence>
<feature type="signal peptide" evidence="1">
    <location>
        <begin position="1"/>
        <end position="23"/>
    </location>
</feature>
<proteinExistence type="predicted"/>
<comment type="caution">
    <text evidence="2">The sequence shown here is derived from an EMBL/GenBank/DDBJ whole genome shotgun (WGS) entry which is preliminary data.</text>
</comment>
<accession>A0A370V4L4</accession>
<dbReference type="RefSeq" id="WP_000749915.1">
    <property type="nucleotide sequence ID" value="NZ_QONN01000095.1"/>
</dbReference>
<gene>
    <name evidence="2" type="ORF">C4A13_03252</name>
</gene>
<evidence type="ECO:0000313" key="3">
    <source>
        <dbReference type="Proteomes" id="UP000254454"/>
    </source>
</evidence>
<dbReference type="AlphaFoldDB" id="A0A370V4L4"/>